<dbReference type="Proteomes" id="UP000317648">
    <property type="component" value="Chromosome"/>
</dbReference>
<proteinExistence type="predicted"/>
<dbReference type="SUPFAM" id="SSF47781">
    <property type="entry name" value="RuvA domain 2-like"/>
    <property type="match status" value="1"/>
</dbReference>
<keyword evidence="1" id="KW-0472">Membrane</keyword>
<keyword evidence="1" id="KW-0812">Transmembrane</keyword>
<dbReference type="EMBL" id="CP036433">
    <property type="protein sequence ID" value="QDU99079.1"/>
    <property type="molecule type" value="Genomic_DNA"/>
</dbReference>
<reference evidence="3 4" key="1">
    <citation type="submission" date="2019-02" db="EMBL/GenBank/DDBJ databases">
        <title>Deep-cultivation of Planctomycetes and their phenomic and genomic characterization uncovers novel biology.</title>
        <authorList>
            <person name="Wiegand S."/>
            <person name="Jogler M."/>
            <person name="Boedeker C."/>
            <person name="Pinto D."/>
            <person name="Vollmers J."/>
            <person name="Rivas-Marin E."/>
            <person name="Kohn T."/>
            <person name="Peeters S.H."/>
            <person name="Heuer A."/>
            <person name="Rast P."/>
            <person name="Oberbeckmann S."/>
            <person name="Bunk B."/>
            <person name="Jeske O."/>
            <person name="Meyerdierks A."/>
            <person name="Storesund J.E."/>
            <person name="Kallscheuer N."/>
            <person name="Luecker S."/>
            <person name="Lage O.M."/>
            <person name="Pohl T."/>
            <person name="Merkel B.J."/>
            <person name="Hornburger P."/>
            <person name="Mueller R.-W."/>
            <person name="Bruemmer F."/>
            <person name="Labrenz M."/>
            <person name="Spormann A.M."/>
            <person name="Op den Camp H."/>
            <person name="Overmann J."/>
            <person name="Amann R."/>
            <person name="Jetten M.S.M."/>
            <person name="Mascher T."/>
            <person name="Medema M.H."/>
            <person name="Devos D.P."/>
            <person name="Kaster A.-K."/>
            <person name="Ovreas L."/>
            <person name="Rohde M."/>
            <person name="Galperin M.Y."/>
            <person name="Jogler C."/>
        </authorList>
    </citation>
    <scope>NUCLEOTIDE SEQUENCE [LARGE SCALE GENOMIC DNA]</scope>
    <source>
        <strain evidence="3 4">Pla85_3_4</strain>
    </source>
</reference>
<dbReference type="KEGG" id="lcre:Pla8534_69900"/>
<dbReference type="RefSeq" id="WP_197442822.1">
    <property type="nucleotide sequence ID" value="NZ_CP036433.1"/>
</dbReference>
<dbReference type="InterPro" id="IPR010994">
    <property type="entry name" value="RuvA_2-like"/>
</dbReference>
<sequence>MNFPSQPSRNPFHRADQAAAAAVLTISLAVMGGQWLLSQFQQQETLRLTTADPAPVLQRLAAPAELAPVTSPSAEPREMLVEFVEKAPPDSAPPRLQVDINRAPWQELTLLPGVGETLARRIVAWREEEGPFQTINDLDRVRGIGPKTLHNMRPFVLPLEK</sequence>
<keyword evidence="1" id="KW-1133">Transmembrane helix</keyword>
<name>A0A518E4R5_9BACT</name>
<accession>A0A518E4R5</accession>
<dbReference type="AlphaFoldDB" id="A0A518E4R5"/>
<dbReference type="SMART" id="SM00278">
    <property type="entry name" value="HhH1"/>
    <property type="match status" value="2"/>
</dbReference>
<dbReference type="GO" id="GO:0015627">
    <property type="term" value="C:type II protein secretion system complex"/>
    <property type="evidence" value="ECO:0007669"/>
    <property type="project" value="TreeGrafter"/>
</dbReference>
<keyword evidence="4" id="KW-1185">Reference proteome</keyword>
<evidence type="ECO:0000259" key="2">
    <source>
        <dbReference type="SMART" id="SM00278"/>
    </source>
</evidence>
<feature type="domain" description="Helix-hairpin-helix DNA-binding motif class 1" evidence="2">
    <location>
        <begin position="106"/>
        <end position="125"/>
    </location>
</feature>
<evidence type="ECO:0000313" key="3">
    <source>
        <dbReference type="EMBL" id="QDU99079.1"/>
    </source>
</evidence>
<dbReference type="GO" id="GO:0015628">
    <property type="term" value="P:protein secretion by the type II secretion system"/>
    <property type="evidence" value="ECO:0007669"/>
    <property type="project" value="TreeGrafter"/>
</dbReference>
<dbReference type="Gene3D" id="1.10.150.320">
    <property type="entry name" value="Photosystem II 12 kDa extrinsic protein"/>
    <property type="match status" value="1"/>
</dbReference>
<organism evidence="3 4">
    <name type="scientific">Lignipirellula cremea</name>
    <dbReference type="NCBI Taxonomy" id="2528010"/>
    <lineage>
        <taxon>Bacteria</taxon>
        <taxon>Pseudomonadati</taxon>
        <taxon>Planctomycetota</taxon>
        <taxon>Planctomycetia</taxon>
        <taxon>Pirellulales</taxon>
        <taxon>Pirellulaceae</taxon>
        <taxon>Lignipirellula</taxon>
    </lineage>
</organism>
<dbReference type="InterPro" id="IPR051675">
    <property type="entry name" value="Endo/Exo/Phosphatase_dom_1"/>
</dbReference>
<feature type="domain" description="Helix-hairpin-helix DNA-binding motif class 1" evidence="2">
    <location>
        <begin position="136"/>
        <end position="155"/>
    </location>
</feature>
<dbReference type="GO" id="GO:0003677">
    <property type="term" value="F:DNA binding"/>
    <property type="evidence" value="ECO:0007669"/>
    <property type="project" value="InterPro"/>
</dbReference>
<protein>
    <submittedName>
        <fullName evidence="3">ComE operon protein 1</fullName>
    </submittedName>
</protein>
<evidence type="ECO:0000313" key="4">
    <source>
        <dbReference type="Proteomes" id="UP000317648"/>
    </source>
</evidence>
<dbReference type="GO" id="GO:0006281">
    <property type="term" value="P:DNA repair"/>
    <property type="evidence" value="ECO:0007669"/>
    <property type="project" value="InterPro"/>
</dbReference>
<evidence type="ECO:0000256" key="1">
    <source>
        <dbReference type="SAM" id="Phobius"/>
    </source>
</evidence>
<dbReference type="PANTHER" id="PTHR21180">
    <property type="entry name" value="ENDONUCLEASE/EXONUCLEASE/PHOSPHATASE FAMILY DOMAIN-CONTAINING PROTEIN 1"/>
    <property type="match status" value="1"/>
</dbReference>
<gene>
    <name evidence="3" type="primary">comEA</name>
    <name evidence="3" type="ORF">Pla8534_69900</name>
</gene>
<dbReference type="InterPro" id="IPR003583">
    <property type="entry name" value="Hlx-hairpin-Hlx_DNA-bd_motif"/>
</dbReference>
<feature type="transmembrane region" description="Helical" evidence="1">
    <location>
        <begin position="18"/>
        <end position="37"/>
    </location>
</feature>
<dbReference type="Pfam" id="PF12836">
    <property type="entry name" value="HHH_3"/>
    <property type="match status" value="1"/>
</dbReference>
<dbReference type="PANTHER" id="PTHR21180:SF32">
    <property type="entry name" value="ENDONUCLEASE_EXONUCLEASE_PHOSPHATASE FAMILY DOMAIN-CONTAINING PROTEIN 1"/>
    <property type="match status" value="1"/>
</dbReference>